<dbReference type="Proteomes" id="UP000597762">
    <property type="component" value="Unassembled WGS sequence"/>
</dbReference>
<evidence type="ECO:0000313" key="2">
    <source>
        <dbReference type="EMBL" id="CAE1277328.1"/>
    </source>
</evidence>
<keyword evidence="1" id="KW-0472">Membrane</keyword>
<dbReference type="AlphaFoldDB" id="A0A812CUS7"/>
<keyword evidence="3" id="KW-1185">Reference proteome</keyword>
<protein>
    <submittedName>
        <fullName evidence="2">Uncharacterized protein</fullName>
    </submittedName>
</protein>
<gene>
    <name evidence="2" type="ORF">SPHA_40585</name>
</gene>
<reference evidence="2" key="1">
    <citation type="submission" date="2021-01" db="EMBL/GenBank/DDBJ databases">
        <authorList>
            <person name="Li R."/>
            <person name="Bekaert M."/>
        </authorList>
    </citation>
    <scope>NUCLEOTIDE SEQUENCE</scope>
    <source>
        <strain evidence="2">Farmed</strain>
    </source>
</reference>
<name>A0A812CUS7_ACAPH</name>
<keyword evidence="1" id="KW-1133">Transmembrane helix</keyword>
<sequence>MKILSTVCLYLPILSLIPSNTTNIIHYLMPLLFSHPLPYLPILSLIPSHITKIIHYLMPLRFSHSLPYLPILSLIPSDTTNIIHYLMPALLSLFTSIFPFFPLSLPIQLILSITSCLCSSLTLYQYLPILSLLPSDTTNIIHYPMPLLFSPPLPVSSHSLPYPFQCN</sequence>
<evidence type="ECO:0000313" key="3">
    <source>
        <dbReference type="Proteomes" id="UP000597762"/>
    </source>
</evidence>
<feature type="transmembrane region" description="Helical" evidence="1">
    <location>
        <begin position="82"/>
        <end position="101"/>
    </location>
</feature>
<accession>A0A812CUS7</accession>
<evidence type="ECO:0000256" key="1">
    <source>
        <dbReference type="SAM" id="Phobius"/>
    </source>
</evidence>
<proteinExistence type="predicted"/>
<comment type="caution">
    <text evidence="2">The sequence shown here is derived from an EMBL/GenBank/DDBJ whole genome shotgun (WGS) entry which is preliminary data.</text>
</comment>
<keyword evidence="1" id="KW-0812">Transmembrane</keyword>
<organism evidence="2 3">
    <name type="scientific">Acanthosepion pharaonis</name>
    <name type="common">Pharaoh cuttlefish</name>
    <name type="synonym">Sepia pharaonis</name>
    <dbReference type="NCBI Taxonomy" id="158019"/>
    <lineage>
        <taxon>Eukaryota</taxon>
        <taxon>Metazoa</taxon>
        <taxon>Spiralia</taxon>
        <taxon>Lophotrochozoa</taxon>
        <taxon>Mollusca</taxon>
        <taxon>Cephalopoda</taxon>
        <taxon>Coleoidea</taxon>
        <taxon>Decapodiformes</taxon>
        <taxon>Sepiida</taxon>
        <taxon>Sepiina</taxon>
        <taxon>Sepiidae</taxon>
        <taxon>Acanthosepion</taxon>
    </lineage>
</organism>
<dbReference type="EMBL" id="CAHIKZ030001920">
    <property type="protein sequence ID" value="CAE1277328.1"/>
    <property type="molecule type" value="Genomic_DNA"/>
</dbReference>